<dbReference type="Gene3D" id="1.10.3210.10">
    <property type="entry name" value="Hypothetical protein af1432"/>
    <property type="match status" value="1"/>
</dbReference>
<dbReference type="Gene3D" id="3.30.70.2760">
    <property type="match status" value="1"/>
</dbReference>
<dbReference type="PANTHER" id="PTHR11373">
    <property type="entry name" value="DEOXYNUCLEOSIDE TRIPHOSPHATE TRIPHOSPHOHYDROLASE"/>
    <property type="match status" value="1"/>
</dbReference>
<sequence length="401" mass="46526">MLTKHWGDKVKDKANNHNLNPEDSRFCEKMLKCLKDHPEEAFKNAVYQKILLLSLGDQSDEAFKIKEIQKASLKAQPVKAFKIQVYKKLLKDPWKKILLKKQLKEMDFEIYVLDMGFGEVGKEPIDNVHFYSKSDLKTAFKMKKYQVSSLKPEKFHEFLVRVYYDPEDQEHQKEVQQKAQKCFHEWCKDNKNTFIDFRPDAVKEDDVDQEKENEETSSSKIFNDPIHGQIELHPLLVKIIDTPQFQRLRHIKQLGGAYLLYPGATHTRFEHSLGMAHLAGSLLKVLREKQDKYIEKIEGDIKELGKKQEELKKKQEELQEKKNELITEKDMLCVQIAALCYNLGHGPFSHLFEKFIHKAWPAGAGGSGDDQQPGTSEEKKKKEKEVTERASGIPYVPGSKL</sequence>
<protein>
    <submittedName>
        <fullName evidence="3">Uncharacterized protein</fullName>
    </submittedName>
</protein>
<feature type="region of interest" description="Disordered" evidence="2">
    <location>
        <begin position="363"/>
        <end position="401"/>
    </location>
</feature>
<evidence type="ECO:0000256" key="2">
    <source>
        <dbReference type="SAM" id="MobiDB-lite"/>
    </source>
</evidence>
<dbReference type="Ensembl" id="ENSCCRT00015117288.1">
    <property type="protein sequence ID" value="ENSCCRP00015113697.1"/>
    <property type="gene ID" value="ENSCCRG00015044991.1"/>
</dbReference>
<feature type="coiled-coil region" evidence="1">
    <location>
        <begin position="294"/>
        <end position="331"/>
    </location>
</feature>
<name>A0A8C2B1L3_CYPCA</name>
<dbReference type="SUPFAM" id="SSF109604">
    <property type="entry name" value="HD-domain/PDEase-like"/>
    <property type="match status" value="1"/>
</dbReference>
<dbReference type="AlphaFoldDB" id="A0A8C2B1L3"/>
<dbReference type="Proteomes" id="UP000694700">
    <property type="component" value="Unplaced"/>
</dbReference>
<accession>A0A8C2B1L3</accession>
<feature type="compositionally biased region" description="Basic and acidic residues" evidence="2">
    <location>
        <begin position="376"/>
        <end position="388"/>
    </location>
</feature>
<evidence type="ECO:0000256" key="1">
    <source>
        <dbReference type="SAM" id="Coils"/>
    </source>
</evidence>
<proteinExistence type="predicted"/>
<dbReference type="GO" id="GO:0006203">
    <property type="term" value="P:dGTP catabolic process"/>
    <property type="evidence" value="ECO:0007669"/>
    <property type="project" value="TreeGrafter"/>
</dbReference>
<reference evidence="3" key="1">
    <citation type="submission" date="2025-08" db="UniProtKB">
        <authorList>
            <consortium name="Ensembl"/>
        </authorList>
    </citation>
    <scope>IDENTIFICATION</scope>
</reference>
<keyword evidence="1" id="KW-0175">Coiled coil</keyword>
<organism evidence="3 4">
    <name type="scientific">Cyprinus carpio</name>
    <name type="common">Common carp</name>
    <dbReference type="NCBI Taxonomy" id="7962"/>
    <lineage>
        <taxon>Eukaryota</taxon>
        <taxon>Metazoa</taxon>
        <taxon>Chordata</taxon>
        <taxon>Craniata</taxon>
        <taxon>Vertebrata</taxon>
        <taxon>Euteleostomi</taxon>
        <taxon>Actinopterygii</taxon>
        <taxon>Neopterygii</taxon>
        <taxon>Teleostei</taxon>
        <taxon>Ostariophysi</taxon>
        <taxon>Cypriniformes</taxon>
        <taxon>Cyprinidae</taxon>
        <taxon>Cyprininae</taxon>
        <taxon>Cyprinus</taxon>
    </lineage>
</organism>
<evidence type="ECO:0000313" key="4">
    <source>
        <dbReference type="Proteomes" id="UP000694700"/>
    </source>
</evidence>
<evidence type="ECO:0000313" key="3">
    <source>
        <dbReference type="Ensembl" id="ENSCCRP00015113697.1"/>
    </source>
</evidence>
<dbReference type="InterPro" id="IPR050135">
    <property type="entry name" value="dGTPase-like"/>
</dbReference>
<dbReference type="PANTHER" id="PTHR11373:SF4">
    <property type="entry name" value="DEOXYNUCLEOSIDE TRIPHOSPHATE TRIPHOSPHOHYDROLASE SAMHD1"/>
    <property type="match status" value="1"/>
</dbReference>
<dbReference type="GO" id="GO:0008832">
    <property type="term" value="F:dGTPase activity"/>
    <property type="evidence" value="ECO:0007669"/>
    <property type="project" value="TreeGrafter"/>
</dbReference>